<dbReference type="GO" id="GO:0005524">
    <property type="term" value="F:ATP binding"/>
    <property type="evidence" value="ECO:0007669"/>
    <property type="project" value="InterPro"/>
</dbReference>
<reference evidence="2" key="1">
    <citation type="submission" date="2013-07" db="EMBL/GenBank/DDBJ databases">
        <title>The genome of an arbuscular mycorrhizal fungus provides insights into the evolution of the oldest plant symbiosis.</title>
        <authorList>
            <consortium name="DOE Joint Genome Institute"/>
            <person name="Tisserant E."/>
            <person name="Malbreil M."/>
            <person name="Kuo A."/>
            <person name="Kohler A."/>
            <person name="Symeonidi A."/>
            <person name="Balestrini R."/>
            <person name="Charron P."/>
            <person name="Duensing N."/>
            <person name="Frei-dit-Frey N."/>
            <person name="Gianinazzi-Pearson V."/>
            <person name="Gilbert B."/>
            <person name="Handa Y."/>
            <person name="Hijri M."/>
            <person name="Kaul R."/>
            <person name="Kawaguchi M."/>
            <person name="Krajinski F."/>
            <person name="Lammers P."/>
            <person name="Lapierre D."/>
            <person name="Masclaux F.G."/>
            <person name="Murat C."/>
            <person name="Morin E."/>
            <person name="Ndikumana S."/>
            <person name="Pagni M."/>
            <person name="Petitpierre D."/>
            <person name="Requena N."/>
            <person name="Rosikiewicz P."/>
            <person name="Riley R."/>
            <person name="Saito K."/>
            <person name="San Clemente H."/>
            <person name="Shapiro H."/>
            <person name="van Tuinen D."/>
            <person name="Becard G."/>
            <person name="Bonfante P."/>
            <person name="Paszkowski U."/>
            <person name="Shachar-Hill Y."/>
            <person name="Young J.P."/>
            <person name="Sanders I.R."/>
            <person name="Henrissat B."/>
            <person name="Rensing S.A."/>
            <person name="Grigoriev I.V."/>
            <person name="Corradi N."/>
            <person name="Roux C."/>
            <person name="Martin F."/>
        </authorList>
    </citation>
    <scope>NUCLEOTIDE SEQUENCE</scope>
    <source>
        <strain evidence="2">DAOM 197198</strain>
    </source>
</reference>
<proteinExistence type="predicted"/>
<organism evidence="2">
    <name type="scientific">Rhizophagus irregularis (strain DAOM 181602 / DAOM 197198 / MUCL 43194)</name>
    <name type="common">Arbuscular mycorrhizal fungus</name>
    <name type="synonym">Glomus intraradices</name>
    <dbReference type="NCBI Taxonomy" id="747089"/>
    <lineage>
        <taxon>Eukaryota</taxon>
        <taxon>Fungi</taxon>
        <taxon>Fungi incertae sedis</taxon>
        <taxon>Mucoromycota</taxon>
        <taxon>Glomeromycotina</taxon>
        <taxon>Glomeromycetes</taxon>
        <taxon>Glomerales</taxon>
        <taxon>Glomeraceae</taxon>
        <taxon>Rhizophagus</taxon>
    </lineage>
</organism>
<evidence type="ECO:0000259" key="1">
    <source>
        <dbReference type="PROSITE" id="PS50011"/>
    </source>
</evidence>
<dbReference type="VEuPathDB" id="FungiDB:RhiirFUN_007018"/>
<dbReference type="InterPro" id="IPR001245">
    <property type="entry name" value="Ser-Thr/Tyr_kinase_cat_dom"/>
</dbReference>
<dbReference type="PROSITE" id="PS50011">
    <property type="entry name" value="PROTEIN_KINASE_DOM"/>
    <property type="match status" value="1"/>
</dbReference>
<protein>
    <recommendedName>
        <fullName evidence="1">Protein kinase domain-containing protein</fullName>
    </recommendedName>
</protein>
<dbReference type="EMBL" id="KI277533">
    <property type="protein sequence ID" value="ESA20222.1"/>
    <property type="molecule type" value="Genomic_DNA"/>
</dbReference>
<sequence length="185" mass="21233">MWELMTGRRPFWDKSHDTDLIIEICDGLRPPIVTNAPEGYIELMQKCWHSDPKKRPKAVEIYEKVGNIWSNESLNGNSTKIIRSPDIGPIATNHSGAYYKSRPLSAMIKSVESTRNLRSQSIFSETVKRKFDDNLINDKIIKKTKLSPNEGNDYLTREFGFDIDNASSNKSNKNDYTSKEINFDI</sequence>
<dbReference type="PANTHER" id="PTHR44329">
    <property type="entry name" value="SERINE/THREONINE-PROTEIN KINASE TNNI3K-RELATED"/>
    <property type="match status" value="1"/>
</dbReference>
<name>U9UKL4_RHIID</name>
<dbReference type="Gene3D" id="1.10.510.10">
    <property type="entry name" value="Transferase(Phosphotransferase) domain 1"/>
    <property type="match status" value="1"/>
</dbReference>
<feature type="domain" description="Protein kinase" evidence="1">
    <location>
        <begin position="1"/>
        <end position="70"/>
    </location>
</feature>
<accession>U9UKL4</accession>
<dbReference type="HOGENOM" id="CLU_000288_7_16_1"/>
<dbReference type="PANTHER" id="PTHR44329:SF289">
    <property type="entry name" value="SERINE_THREONINE-PROTEIN KINASE VIK"/>
    <property type="match status" value="1"/>
</dbReference>
<dbReference type="AlphaFoldDB" id="U9UKL4"/>
<dbReference type="SUPFAM" id="SSF56112">
    <property type="entry name" value="Protein kinase-like (PK-like)"/>
    <property type="match status" value="1"/>
</dbReference>
<gene>
    <name evidence="2" type="ORF">GLOINDRAFT_18754</name>
</gene>
<dbReference type="Pfam" id="PF07714">
    <property type="entry name" value="PK_Tyr_Ser-Thr"/>
    <property type="match status" value="1"/>
</dbReference>
<dbReference type="GO" id="GO:0004674">
    <property type="term" value="F:protein serine/threonine kinase activity"/>
    <property type="evidence" value="ECO:0007669"/>
    <property type="project" value="TreeGrafter"/>
</dbReference>
<dbReference type="InterPro" id="IPR011009">
    <property type="entry name" value="Kinase-like_dom_sf"/>
</dbReference>
<dbReference type="InterPro" id="IPR051681">
    <property type="entry name" value="Ser/Thr_Kinases-Pseudokinases"/>
</dbReference>
<dbReference type="InterPro" id="IPR000719">
    <property type="entry name" value="Prot_kinase_dom"/>
</dbReference>
<evidence type="ECO:0000313" key="2">
    <source>
        <dbReference type="EMBL" id="ESA20222.1"/>
    </source>
</evidence>